<feature type="transmembrane region" description="Helical" evidence="10">
    <location>
        <begin position="641"/>
        <end position="662"/>
    </location>
</feature>
<evidence type="ECO:0000256" key="6">
    <source>
        <dbReference type="ARBA" id="ARBA00023065"/>
    </source>
</evidence>
<feature type="transmembrane region" description="Helical" evidence="10">
    <location>
        <begin position="606"/>
        <end position="629"/>
    </location>
</feature>
<organism evidence="13">
    <name type="scientific">Geoglobus ahangari</name>
    <dbReference type="NCBI Taxonomy" id="113653"/>
    <lineage>
        <taxon>Archaea</taxon>
        <taxon>Methanobacteriati</taxon>
        <taxon>Methanobacteriota</taxon>
        <taxon>Archaeoglobi</taxon>
        <taxon>Archaeoglobales</taxon>
        <taxon>Archaeoglobaceae</taxon>
        <taxon>Geoglobus</taxon>
    </lineage>
</organism>
<dbReference type="GO" id="GO:0007035">
    <property type="term" value="P:vacuolar acidification"/>
    <property type="evidence" value="ECO:0007669"/>
    <property type="project" value="TreeGrafter"/>
</dbReference>
<accession>A0A7C4S5S0</accession>
<comment type="subcellular location">
    <subcellularLocation>
        <location evidence="1">Membrane</location>
        <topology evidence="1">Multi-pass membrane protein</topology>
    </subcellularLocation>
</comment>
<name>A0A7C4S5S0_9EURY</name>
<evidence type="ECO:0000256" key="11">
    <source>
        <dbReference type="SAM" id="Coils"/>
    </source>
</evidence>
<feature type="transmembrane region" description="Helical" evidence="10">
    <location>
        <begin position="349"/>
        <end position="375"/>
    </location>
</feature>
<evidence type="ECO:0000256" key="7">
    <source>
        <dbReference type="ARBA" id="ARBA00023136"/>
    </source>
</evidence>
<dbReference type="EMBL" id="DTPI01000033">
    <property type="protein sequence ID" value="HGE66880.1"/>
    <property type="molecule type" value="Genomic_DNA"/>
</dbReference>
<dbReference type="GO" id="GO:0046961">
    <property type="term" value="F:proton-transporting ATPase activity, rotational mechanism"/>
    <property type="evidence" value="ECO:0007669"/>
    <property type="project" value="InterPro"/>
</dbReference>
<evidence type="ECO:0000313" key="12">
    <source>
        <dbReference type="EMBL" id="HGE66880.1"/>
    </source>
</evidence>
<dbReference type="GO" id="GO:0051117">
    <property type="term" value="F:ATPase binding"/>
    <property type="evidence" value="ECO:0007669"/>
    <property type="project" value="TreeGrafter"/>
</dbReference>
<comment type="function">
    <text evidence="8">Component of the A-type ATP synthase that produces ATP from ADP in the presence of a proton gradient across the membrane.</text>
</comment>
<dbReference type="Gene3D" id="3.30.70.2750">
    <property type="match status" value="1"/>
</dbReference>
<dbReference type="NCBIfam" id="NF004430">
    <property type="entry name" value="PRK05771.2-4"/>
    <property type="match status" value="1"/>
</dbReference>
<evidence type="ECO:0000256" key="8">
    <source>
        <dbReference type="ARBA" id="ARBA00059506"/>
    </source>
</evidence>
<proteinExistence type="inferred from homology"/>
<feature type="transmembrane region" description="Helical" evidence="10">
    <location>
        <begin position="496"/>
        <end position="517"/>
    </location>
</feature>
<feature type="coiled-coil region" evidence="11">
    <location>
        <begin position="209"/>
        <end position="250"/>
    </location>
</feature>
<feature type="transmembrane region" description="Helical" evidence="10">
    <location>
        <begin position="387"/>
        <end position="405"/>
    </location>
</feature>
<keyword evidence="6 10" id="KW-0406">Ion transport</keyword>
<dbReference type="Gene3D" id="1.20.1460.20">
    <property type="match status" value="1"/>
</dbReference>
<sequence>MLKPERMVKISVVGPRDYFEEVSEILYALNALHIESPSEEEYFTLGEPFGKAGVLSRSLVQLRSILSYLKLDPKTFAPKRIYRIEEITTNLDAKLEEYQREIGAKIEKIRELEEKIRALTDEQRILEPLKVLGIPTRLLKDYKMIRAFTGYVKADPRHKIKEITEDFEAFIKDYGKEYVIAVFVKQEFAEEVFKVLQEFGYREIPIPDVEDYDARIKEIQAEISATQEEIKKLNEEMASFKEKEAELMLAIEEYLSMEVEKSELPLQALTSKFAFVIVGYIPEKILDEFKSKVEEATNGKVAVEVIKDKKFDPPTKLTNPGYMKNYEVLSTTYAVPKYHEIDPTVIMSIIFPFFFGLMLGDIGYGAVITAIALYLKRIFRTEGWQKLLNIGVYSGISSIIFGFIYGECFGPYLVGHGEHALPSSEVHWFGEALRSLYAFNNYHPIFDRIEPFGVKALLFITLVIGMIMLLCGFALGFRNVFVEHGFKEALLERGCWFIGVLGLTFMIFGFTYNLGIFTSPPPDGFGNILPDNLYVFGSYTVADGKSVPLPIPGLVDGWQAGVNVFYLVALPLIVIWFILFAMAEIPKMGGMGVIMGVELLTWFGQILSFARLLAIGLASVYFAFVFNYLTLKMSFPPGMALLPVGLVILILGHLINLILGILDPGLQSLRLHYVEFFTKFFEGGGRLYKPFGRVTKFLATQGSSVPKVMATSMVIGERFVKNIAERVATEQNILRFVRYYWIVSTFRLAVGATVMILILLFGYKFMDLVKIFG</sequence>
<dbReference type="PANTHER" id="PTHR11629">
    <property type="entry name" value="VACUOLAR PROTON ATPASES"/>
    <property type="match status" value="1"/>
</dbReference>
<keyword evidence="11" id="KW-0175">Coiled coil</keyword>
<evidence type="ECO:0000256" key="4">
    <source>
        <dbReference type="ARBA" id="ARBA00022692"/>
    </source>
</evidence>
<dbReference type="AlphaFoldDB" id="A0A7C4S5S0"/>
<protein>
    <recommendedName>
        <fullName evidence="9 10">A-type ATP synthase subunit I</fullName>
    </recommendedName>
</protein>
<comment type="caution">
    <text evidence="13">The sequence shown here is derived from an EMBL/GenBank/DDBJ whole genome shotgun (WGS) entry which is preliminary data.</text>
</comment>
<evidence type="ECO:0000256" key="1">
    <source>
        <dbReference type="ARBA" id="ARBA00004141"/>
    </source>
</evidence>
<keyword evidence="7 10" id="KW-0472">Membrane</keyword>
<keyword evidence="4 10" id="KW-0812">Transmembrane</keyword>
<feature type="transmembrane region" description="Helical" evidence="10">
    <location>
        <begin position="456"/>
        <end position="475"/>
    </location>
</feature>
<feature type="coiled-coil region" evidence="11">
    <location>
        <begin position="95"/>
        <end position="122"/>
    </location>
</feature>
<evidence type="ECO:0000313" key="13">
    <source>
        <dbReference type="EMBL" id="HGU59470.1"/>
    </source>
</evidence>
<evidence type="ECO:0000256" key="9">
    <source>
        <dbReference type="ARBA" id="ARBA00068671"/>
    </source>
</evidence>
<dbReference type="InterPro" id="IPR002490">
    <property type="entry name" value="V-ATPase_116kDa_su"/>
</dbReference>
<keyword evidence="3 10" id="KW-0813">Transport</keyword>
<gene>
    <name evidence="13" type="ORF">ENT89_04750</name>
    <name evidence="12" type="ORF">ENX77_07200</name>
</gene>
<keyword evidence="5 10" id="KW-1133">Transmembrane helix</keyword>
<evidence type="ECO:0000256" key="10">
    <source>
        <dbReference type="RuleBase" id="RU361189"/>
    </source>
</evidence>
<comment type="similarity">
    <text evidence="2 10">Belongs to the V-ATPase 116 kDa subunit family.</text>
</comment>
<dbReference type="Pfam" id="PF01496">
    <property type="entry name" value="V_ATPase_I"/>
    <property type="match status" value="1"/>
</dbReference>
<evidence type="ECO:0000256" key="2">
    <source>
        <dbReference type="ARBA" id="ARBA00009904"/>
    </source>
</evidence>
<dbReference type="EMBL" id="DTAK01000037">
    <property type="protein sequence ID" value="HGU59470.1"/>
    <property type="molecule type" value="Genomic_DNA"/>
</dbReference>
<dbReference type="GO" id="GO:0016471">
    <property type="term" value="C:vacuolar proton-transporting V-type ATPase complex"/>
    <property type="evidence" value="ECO:0007669"/>
    <property type="project" value="TreeGrafter"/>
</dbReference>
<dbReference type="GO" id="GO:0033179">
    <property type="term" value="C:proton-transporting V-type ATPase, V0 domain"/>
    <property type="evidence" value="ECO:0007669"/>
    <property type="project" value="InterPro"/>
</dbReference>
<dbReference type="PANTHER" id="PTHR11629:SF63">
    <property type="entry name" value="V-TYPE PROTON ATPASE SUBUNIT A"/>
    <property type="match status" value="1"/>
</dbReference>
<feature type="transmembrane region" description="Helical" evidence="10">
    <location>
        <begin position="739"/>
        <end position="763"/>
    </location>
</feature>
<evidence type="ECO:0000256" key="5">
    <source>
        <dbReference type="ARBA" id="ARBA00022989"/>
    </source>
</evidence>
<reference evidence="13" key="1">
    <citation type="journal article" date="2020" name="mSystems">
        <title>Genome- and Community-Level Interaction Insights into Carbon Utilization and Element Cycling Functions of Hydrothermarchaeota in Hydrothermal Sediment.</title>
        <authorList>
            <person name="Zhou Z."/>
            <person name="Liu Y."/>
            <person name="Xu W."/>
            <person name="Pan J."/>
            <person name="Luo Z.H."/>
            <person name="Li M."/>
        </authorList>
    </citation>
    <scope>NUCLEOTIDE SEQUENCE [LARGE SCALE GENOMIC DNA]</scope>
    <source>
        <strain evidence="13">SpSt-62</strain>
        <strain evidence="12">SpSt-97</strain>
    </source>
</reference>
<feature type="transmembrane region" description="Helical" evidence="10">
    <location>
        <begin position="564"/>
        <end position="585"/>
    </location>
</feature>
<evidence type="ECO:0000256" key="3">
    <source>
        <dbReference type="ARBA" id="ARBA00022448"/>
    </source>
</evidence>
<dbReference type="Gene3D" id="3.30.70.2170">
    <property type="match status" value="1"/>
</dbReference>